<proteinExistence type="predicted"/>
<keyword evidence="3" id="KW-1185">Reference proteome</keyword>
<evidence type="ECO:0000256" key="1">
    <source>
        <dbReference type="SAM" id="SignalP"/>
    </source>
</evidence>
<keyword evidence="1" id="KW-0732">Signal</keyword>
<accession>W7ARN0</accession>
<evidence type="ECO:0000313" key="3">
    <source>
        <dbReference type="Proteomes" id="UP000030640"/>
    </source>
</evidence>
<organism evidence="2 3">
    <name type="scientific">Plasmodium inui San Antonio 1</name>
    <dbReference type="NCBI Taxonomy" id="1237626"/>
    <lineage>
        <taxon>Eukaryota</taxon>
        <taxon>Sar</taxon>
        <taxon>Alveolata</taxon>
        <taxon>Apicomplexa</taxon>
        <taxon>Aconoidasida</taxon>
        <taxon>Haemosporida</taxon>
        <taxon>Plasmodiidae</taxon>
        <taxon>Plasmodium</taxon>
        <taxon>Plasmodium (Plasmodium)</taxon>
    </lineage>
</organism>
<reference evidence="2 3" key="1">
    <citation type="submission" date="2013-02" db="EMBL/GenBank/DDBJ databases">
        <title>The Genome Sequence of Plasmodium inui San Antonio 1.</title>
        <authorList>
            <consortium name="The Broad Institute Genome Sequencing Platform"/>
            <consortium name="The Broad Institute Genome Sequencing Center for Infectious Disease"/>
            <person name="Neafsey D."/>
            <person name="Cheeseman I."/>
            <person name="Volkman S."/>
            <person name="Adams J."/>
            <person name="Walker B."/>
            <person name="Young S.K."/>
            <person name="Zeng Q."/>
            <person name="Gargeya S."/>
            <person name="Fitzgerald M."/>
            <person name="Haas B."/>
            <person name="Abouelleil A."/>
            <person name="Alvarado L."/>
            <person name="Arachchi H.M."/>
            <person name="Berlin A.M."/>
            <person name="Chapman S.B."/>
            <person name="Dewar J."/>
            <person name="Goldberg J."/>
            <person name="Griggs A."/>
            <person name="Gujja S."/>
            <person name="Hansen M."/>
            <person name="Howarth C."/>
            <person name="Imamovic A."/>
            <person name="Larimer J."/>
            <person name="McCowan C."/>
            <person name="Murphy C."/>
            <person name="Neiman D."/>
            <person name="Pearson M."/>
            <person name="Priest M."/>
            <person name="Roberts A."/>
            <person name="Saif S."/>
            <person name="Shea T."/>
            <person name="Sisk P."/>
            <person name="Sykes S."/>
            <person name="Wortman J."/>
            <person name="Nusbaum C."/>
            <person name="Birren B."/>
        </authorList>
    </citation>
    <scope>NUCLEOTIDE SEQUENCE [LARGE SCALE GENOMIC DNA]</scope>
    <source>
        <strain evidence="2 3">San Antonio 1</strain>
    </source>
</reference>
<dbReference type="OrthoDB" id="391866at2759"/>
<gene>
    <name evidence="2" type="ORF">C922_01728</name>
</gene>
<feature type="signal peptide" evidence="1">
    <location>
        <begin position="1"/>
        <end position="21"/>
    </location>
</feature>
<dbReference type="EMBL" id="KI965464">
    <property type="protein sequence ID" value="EUD68116.1"/>
    <property type="molecule type" value="Genomic_DNA"/>
</dbReference>
<evidence type="ECO:0000313" key="2">
    <source>
        <dbReference type="EMBL" id="EUD68116.1"/>
    </source>
</evidence>
<dbReference type="Proteomes" id="UP000030640">
    <property type="component" value="Unassembled WGS sequence"/>
</dbReference>
<evidence type="ECO:0008006" key="4">
    <source>
        <dbReference type="Google" id="ProtNLM"/>
    </source>
</evidence>
<feature type="chain" id="PRO_5004888392" description="High molecular weight rhoptry protein 2" evidence="1">
    <location>
        <begin position="22"/>
        <end position="1368"/>
    </location>
</feature>
<name>W7ARN0_9APIC</name>
<dbReference type="VEuPathDB" id="PlasmoDB:C922_01728"/>
<dbReference type="RefSeq" id="XP_008815553.1">
    <property type="nucleotide sequence ID" value="XM_008817331.1"/>
</dbReference>
<protein>
    <recommendedName>
        <fullName evidence="4">High molecular weight rhoptry protein 2</fullName>
    </recommendedName>
</protein>
<dbReference type="GeneID" id="20037002"/>
<sequence>MRLPLLLSPLALLCCARGGGALELGHSLSTNNAPDASALNIEVERDQIKICENAFLYINVAGLFSEQQQNSYVKKCEKLFNTIKNDTPGETVEEEINEFILSLLHARSNYTIINEADEEVLSKFLRSINEAMSEEAALKRAKQLIMFNRFIKDRTKIKNVQEMLVISSKADESMNEAKKRMVDKIIESFEGHDYLVILGSHINVAKKYALESFQSIKNEKFCADYIHLCQKFYEQSIIYYRLKVIFDNLVTYVDQNSKHFKKDKLLELLNMEYKISGEAKIHHNYVLEDETVIPTFRLTNLNNQAKLVVKVVRDGNSKLMHGKDIEERQVSERYAVTVKNLRKEINDDGLYSDLMKTVKNYVLSITQIDNDISNLVRELDHEDVEKFLVDLNFFLYYGFLKIEEDKNMITFNDVAPTFINLYRANHILLLYLLKTGFEENKNSEYMAFRFYRNMGYKKVPNDKAYSLFTAKGSATNLPKLSTDATNKHFLSLFPSIPDTYDINHWERPKVQFFFTMAFKDTNINQGYSPIAKELWSELLYAFDHFGWFYVHPQSIISNLSKTSFVRQMLISRNFILRNTEPLTLLDTQVAKLMDIIHLSLEMDKSRYELDFSLASKFFHFENDYNSLKHSDKKRLMFTYDYIDSIANNYYFFSDVKYQVFKNEYENRFFTSFPNVYSLAYQLFNELAINMNVVTNAPLKKKLKDKSNYAWFTLLNIIGKNHDIYSKGPRLVFAAYMLALVYFIESHIDISRYQPKEYFFMKQSLPLIDSVHKDGFTMLKKRCDMLINFMKINKIPQKYQQTNMEEYIKLMNLTAIVLWGKESKKSVFYDDNVSLYRKLMIACVFNGGKTVQEKVIESINKSCKVKFYGLNPNRLEEFIDINLSINKWNPMILEKQAQSFVLSCKTQKLIYKNINVEKITLKDFYKLADAPEMIKTYHCFKLGRQAASLLESIILKKKFVRFRVSDAMDVYDFFYVNKVLSNNVRKDFEMFLKDKQGYEKNQNEIIIMNSPLGPEKTKKLIDEHQCYWFSSYDNFKVLWMHVSSNLGTGTYLKNFFSEIWHNLRFIFKRKAKVEDVEFFSGELIQQGLIDYYSPLVHSESYCQEKMQALFLSLRDNDEENRMEIPDKIKTAYFQCKLDYYKNYHTDKTHLIKERAFLENKVYVLKQPYYLISNIDNTHKEKLLRLFVTETTLDYLLLDNINIPECFGRCTVDHFSRVVLQQGKTEKNEKVIKNALIPEDTTSEQRKEMTVYVSNIYVHNLKTDYFTKEEITKKDIECNRVRVCLGMGTYFKKNFLTEEHFNLTYKPVLDFDGEHNFKVFLKKNASQISQNENDICFVNYALAITNLEITDPYREISEDLIKNLYILRHK</sequence>